<keyword evidence="3" id="KW-1185">Reference proteome</keyword>
<gene>
    <name evidence="2" type="ORF">GYMLUDRAFT_249130</name>
</gene>
<evidence type="ECO:0000313" key="3">
    <source>
        <dbReference type="Proteomes" id="UP000053593"/>
    </source>
</evidence>
<dbReference type="OrthoDB" id="2898509at2759"/>
<organism evidence="2 3">
    <name type="scientific">Collybiopsis luxurians FD-317 M1</name>
    <dbReference type="NCBI Taxonomy" id="944289"/>
    <lineage>
        <taxon>Eukaryota</taxon>
        <taxon>Fungi</taxon>
        <taxon>Dikarya</taxon>
        <taxon>Basidiomycota</taxon>
        <taxon>Agaricomycotina</taxon>
        <taxon>Agaricomycetes</taxon>
        <taxon>Agaricomycetidae</taxon>
        <taxon>Agaricales</taxon>
        <taxon>Marasmiineae</taxon>
        <taxon>Omphalotaceae</taxon>
        <taxon>Collybiopsis</taxon>
        <taxon>Collybiopsis luxurians</taxon>
    </lineage>
</organism>
<dbReference type="EMBL" id="KN834811">
    <property type="protein sequence ID" value="KIK54943.1"/>
    <property type="molecule type" value="Genomic_DNA"/>
</dbReference>
<dbReference type="GO" id="GO:0016410">
    <property type="term" value="F:N-acyltransferase activity"/>
    <property type="evidence" value="ECO:0007669"/>
    <property type="project" value="TreeGrafter"/>
</dbReference>
<dbReference type="InterPro" id="IPR016181">
    <property type="entry name" value="Acyl_CoA_acyltransferase"/>
</dbReference>
<accession>A0A0D0CIZ4</accession>
<dbReference type="SUPFAM" id="SSF55729">
    <property type="entry name" value="Acyl-CoA N-acyltransferases (Nat)"/>
    <property type="match status" value="1"/>
</dbReference>
<sequence length="196" mass="21980">MSQSQSSLTEQRVNEAAAVNAMISTFPKPALPGARHEFIRCDATLLLALSPMFVPTLGREETVEGNELRSRAAGEDVKVFIVCRAELRNNVPAYLDIIVGLISFFPFVQSSTRTEHVVTEHSLRLPKPPPGSVLYSRSIVTVNEHLRFIHTDASNPAHFDAYTHWQNSGRVSVGWREYGPDEKHRNFADMLMDSPY</sequence>
<dbReference type="HOGENOM" id="CLU_1390391_0_0_1"/>
<dbReference type="PANTHER" id="PTHR31438:SF1">
    <property type="entry name" value="LYSINE N-ACYLTRANSFERASE C17G9.06C-RELATED"/>
    <property type="match status" value="1"/>
</dbReference>
<dbReference type="Proteomes" id="UP000053593">
    <property type="component" value="Unassembled WGS sequence"/>
</dbReference>
<protein>
    <submittedName>
        <fullName evidence="2">Uncharacterized protein</fullName>
    </submittedName>
</protein>
<proteinExistence type="inferred from homology"/>
<evidence type="ECO:0000256" key="1">
    <source>
        <dbReference type="ARBA" id="ARBA00009893"/>
    </source>
</evidence>
<dbReference type="AlphaFoldDB" id="A0A0D0CIZ4"/>
<dbReference type="PANTHER" id="PTHR31438">
    <property type="entry name" value="LYSINE N-ACYLTRANSFERASE C17G9.06C-RELATED"/>
    <property type="match status" value="1"/>
</dbReference>
<reference evidence="2 3" key="1">
    <citation type="submission" date="2014-04" db="EMBL/GenBank/DDBJ databases">
        <title>Evolutionary Origins and Diversification of the Mycorrhizal Mutualists.</title>
        <authorList>
            <consortium name="DOE Joint Genome Institute"/>
            <consortium name="Mycorrhizal Genomics Consortium"/>
            <person name="Kohler A."/>
            <person name="Kuo A."/>
            <person name="Nagy L.G."/>
            <person name="Floudas D."/>
            <person name="Copeland A."/>
            <person name="Barry K.W."/>
            <person name="Cichocki N."/>
            <person name="Veneault-Fourrey C."/>
            <person name="LaButti K."/>
            <person name="Lindquist E.A."/>
            <person name="Lipzen A."/>
            <person name="Lundell T."/>
            <person name="Morin E."/>
            <person name="Murat C."/>
            <person name="Riley R."/>
            <person name="Ohm R."/>
            <person name="Sun H."/>
            <person name="Tunlid A."/>
            <person name="Henrissat B."/>
            <person name="Grigoriev I.V."/>
            <person name="Hibbett D.S."/>
            <person name="Martin F."/>
        </authorList>
    </citation>
    <scope>NUCLEOTIDE SEQUENCE [LARGE SCALE GENOMIC DNA]</scope>
    <source>
        <strain evidence="2 3">FD-317 M1</strain>
    </source>
</reference>
<name>A0A0D0CIZ4_9AGAR</name>
<comment type="similarity">
    <text evidence="1">Belongs to the lysine N-acyltransferase MbtK family.</text>
</comment>
<evidence type="ECO:0000313" key="2">
    <source>
        <dbReference type="EMBL" id="KIK54943.1"/>
    </source>
</evidence>
<dbReference type="Gene3D" id="3.40.630.30">
    <property type="match status" value="1"/>
</dbReference>